<proteinExistence type="predicted"/>
<dbReference type="Gene3D" id="1.10.510.10">
    <property type="entry name" value="Transferase(Phosphotransferase) domain 1"/>
    <property type="match status" value="1"/>
</dbReference>
<dbReference type="eggNOG" id="COG3570">
    <property type="taxonomic scope" value="Bacteria"/>
</dbReference>
<evidence type="ECO:0000313" key="2">
    <source>
        <dbReference type="Proteomes" id="UP000183376"/>
    </source>
</evidence>
<name>A0A1G9RDG5_ALLAB</name>
<organism evidence="1 2">
    <name type="scientific">Allokutzneria albata</name>
    <name type="common">Kibdelosporangium albatum</name>
    <dbReference type="NCBI Taxonomy" id="211114"/>
    <lineage>
        <taxon>Bacteria</taxon>
        <taxon>Bacillati</taxon>
        <taxon>Actinomycetota</taxon>
        <taxon>Actinomycetes</taxon>
        <taxon>Pseudonocardiales</taxon>
        <taxon>Pseudonocardiaceae</taxon>
        <taxon>Allokutzneria</taxon>
    </lineage>
</organism>
<dbReference type="InterPro" id="IPR006748">
    <property type="entry name" value="NH2Glyco/OHUrea_AB-resist_kin"/>
</dbReference>
<protein>
    <submittedName>
        <fullName evidence="1">Streptomycin 6-kinase</fullName>
    </submittedName>
</protein>
<evidence type="ECO:0000313" key="1">
    <source>
        <dbReference type="EMBL" id="SDM21359.1"/>
    </source>
</evidence>
<dbReference type="RefSeq" id="WP_052407217.1">
    <property type="nucleotide sequence ID" value="NZ_JOEF01000006.1"/>
</dbReference>
<dbReference type="AlphaFoldDB" id="A0A1G9RDG5"/>
<dbReference type="GO" id="GO:0016773">
    <property type="term" value="F:phosphotransferase activity, alcohol group as acceptor"/>
    <property type="evidence" value="ECO:0007669"/>
    <property type="project" value="InterPro"/>
</dbReference>
<dbReference type="Pfam" id="PF04655">
    <property type="entry name" value="APH_6_hur"/>
    <property type="match status" value="1"/>
</dbReference>
<dbReference type="GO" id="GO:0019748">
    <property type="term" value="P:secondary metabolic process"/>
    <property type="evidence" value="ECO:0007669"/>
    <property type="project" value="InterPro"/>
</dbReference>
<keyword evidence="1" id="KW-0418">Kinase</keyword>
<sequence length="277" mass="30110">MTVDDSVRRKFAVRFGPSAVAWLDALPALVESLCAQWKLSVERAVAEGGTSRVYRCRREDGSRAFLKLTPDREVAAAELVALRAWRRSPHMVDVLADDLDAGALLLPAIDPGTMVEDEPDLIPFELLRSLREDVDVPATGLAHLSERVRFMAELTTRRAPELESLTGRGIELAYGGTQGLVHGDLHARNVLRGRHGLVAIDPRPTVGDVTFDLVDWALAPAVGSVAELERRISRITAALSDVDGERLLAWCSALAVVIAATLPPGAQRDFLIGLTDR</sequence>
<dbReference type="EMBL" id="LT629701">
    <property type="protein sequence ID" value="SDM21359.1"/>
    <property type="molecule type" value="Genomic_DNA"/>
</dbReference>
<reference evidence="1 2" key="1">
    <citation type="submission" date="2016-10" db="EMBL/GenBank/DDBJ databases">
        <authorList>
            <person name="de Groot N.N."/>
        </authorList>
    </citation>
    <scope>NUCLEOTIDE SEQUENCE [LARGE SCALE GENOMIC DNA]</scope>
    <source>
        <strain evidence="1 2">DSM 44149</strain>
    </source>
</reference>
<accession>A0A1G9RDG5</accession>
<keyword evidence="2" id="KW-1185">Reference proteome</keyword>
<dbReference type="SUPFAM" id="SSF56112">
    <property type="entry name" value="Protein kinase-like (PK-like)"/>
    <property type="match status" value="1"/>
</dbReference>
<dbReference type="STRING" id="211114.SAMN04489726_0393"/>
<gene>
    <name evidence="1" type="ORF">SAMN04489726_0393</name>
</gene>
<dbReference type="GO" id="GO:0016301">
    <property type="term" value="F:kinase activity"/>
    <property type="evidence" value="ECO:0007669"/>
    <property type="project" value="UniProtKB-KW"/>
</dbReference>
<dbReference type="Proteomes" id="UP000183376">
    <property type="component" value="Chromosome I"/>
</dbReference>
<keyword evidence="1" id="KW-0808">Transferase</keyword>
<dbReference type="InterPro" id="IPR011009">
    <property type="entry name" value="Kinase-like_dom_sf"/>
</dbReference>